<protein>
    <recommendedName>
        <fullName evidence="2">Antitoxin</fullName>
    </recommendedName>
</protein>
<dbReference type="EMBL" id="RSCJ01000029">
    <property type="protein sequence ID" value="RUR74438.1"/>
    <property type="molecule type" value="Genomic_DNA"/>
</dbReference>
<accession>A0A433N0Q2</accession>
<gene>
    <name evidence="3" type="ORF">PCC6912_52130</name>
</gene>
<comment type="function">
    <text evidence="2">Antitoxin component of a type II toxin-antitoxin (TA) system.</text>
</comment>
<dbReference type="Gene3D" id="3.40.1620.10">
    <property type="entry name" value="YefM-like domain"/>
    <property type="match status" value="1"/>
</dbReference>
<comment type="caution">
    <text evidence="3">The sequence shown here is derived from an EMBL/GenBank/DDBJ whole genome shotgun (WGS) entry which is preliminary data.</text>
</comment>
<dbReference type="Pfam" id="PF02604">
    <property type="entry name" value="PhdYeFM_antitox"/>
    <property type="match status" value="1"/>
</dbReference>
<dbReference type="STRING" id="211165.GCA_000317285_05490"/>
<reference evidence="3 4" key="1">
    <citation type="journal article" date="2019" name="Genome Biol. Evol.">
        <title>Day and night: Metabolic profiles and evolutionary relationships of six axenic non-marine cyanobacteria.</title>
        <authorList>
            <person name="Will S.E."/>
            <person name="Henke P."/>
            <person name="Boedeker C."/>
            <person name="Huang S."/>
            <person name="Brinkmann H."/>
            <person name="Rohde M."/>
            <person name="Jarek M."/>
            <person name="Friedl T."/>
            <person name="Seufert S."/>
            <person name="Schumacher M."/>
            <person name="Overmann J."/>
            <person name="Neumann-Schaal M."/>
            <person name="Petersen J."/>
        </authorList>
    </citation>
    <scope>NUCLEOTIDE SEQUENCE [LARGE SCALE GENOMIC DNA]</scope>
    <source>
        <strain evidence="3 4">PCC 6912</strain>
    </source>
</reference>
<dbReference type="PANTHER" id="PTHR33713:SF6">
    <property type="entry name" value="ANTITOXIN YEFM"/>
    <property type="match status" value="1"/>
</dbReference>
<organism evidence="3 4">
    <name type="scientific">Chlorogloeopsis fritschii PCC 6912</name>
    <dbReference type="NCBI Taxonomy" id="211165"/>
    <lineage>
        <taxon>Bacteria</taxon>
        <taxon>Bacillati</taxon>
        <taxon>Cyanobacteriota</taxon>
        <taxon>Cyanophyceae</taxon>
        <taxon>Nostocales</taxon>
        <taxon>Chlorogloeopsidaceae</taxon>
        <taxon>Chlorogloeopsis</taxon>
    </lineage>
</organism>
<dbReference type="OrthoDB" id="2321886at2"/>
<dbReference type="Proteomes" id="UP000268857">
    <property type="component" value="Unassembled WGS sequence"/>
</dbReference>
<evidence type="ECO:0000313" key="3">
    <source>
        <dbReference type="EMBL" id="RUR74438.1"/>
    </source>
</evidence>
<evidence type="ECO:0000313" key="4">
    <source>
        <dbReference type="Proteomes" id="UP000268857"/>
    </source>
</evidence>
<evidence type="ECO:0000256" key="1">
    <source>
        <dbReference type="ARBA" id="ARBA00009981"/>
    </source>
</evidence>
<evidence type="ECO:0000256" key="2">
    <source>
        <dbReference type="RuleBase" id="RU362080"/>
    </source>
</evidence>
<sequence length="101" mass="11740">MFPYKITSPTDARNDFFKLLDLVVENHQIYIINRRDGENVALISESDLMSLIETVYLLRSPANARRLMDAMEESKTGKIKPQTIQELQQELGIEQEEKKEI</sequence>
<dbReference type="AlphaFoldDB" id="A0A433N0Q2"/>
<proteinExistence type="inferred from homology"/>
<comment type="similarity">
    <text evidence="1 2">Belongs to the phD/YefM antitoxin family.</text>
</comment>
<dbReference type="InterPro" id="IPR006442">
    <property type="entry name" value="Antitoxin_Phd/YefM"/>
</dbReference>
<dbReference type="RefSeq" id="WP_016878230.1">
    <property type="nucleotide sequence ID" value="NZ_AJLN01000120.1"/>
</dbReference>
<dbReference type="InterPro" id="IPR051405">
    <property type="entry name" value="phD/YefM_antitoxin"/>
</dbReference>
<dbReference type="PANTHER" id="PTHR33713">
    <property type="entry name" value="ANTITOXIN YAFN-RELATED"/>
    <property type="match status" value="1"/>
</dbReference>
<keyword evidence="4" id="KW-1185">Reference proteome</keyword>
<dbReference type="Gene3D" id="1.10.1220.170">
    <property type="match status" value="1"/>
</dbReference>
<dbReference type="InterPro" id="IPR036165">
    <property type="entry name" value="YefM-like_sf"/>
</dbReference>
<dbReference type="SUPFAM" id="SSF143120">
    <property type="entry name" value="YefM-like"/>
    <property type="match status" value="1"/>
</dbReference>
<name>A0A433N0Q2_CHLFR</name>